<proteinExistence type="predicted"/>
<sequence length="54" mass="5895">MTTALRKTGTAIAGLIGVLTAILAMKSRKCISHRCDTEELVRLGIVDRDITRQP</sequence>
<protein>
    <recommendedName>
        <fullName evidence="3">DUF1127 domain-containing protein</fullName>
    </recommendedName>
</protein>
<name>A0ABW4RBI6_9RHOB</name>
<dbReference type="RefSeq" id="WP_379143915.1">
    <property type="nucleotide sequence ID" value="NZ_JBHUEN010000043.1"/>
</dbReference>
<dbReference type="EMBL" id="JBHUEN010000043">
    <property type="protein sequence ID" value="MFD1882963.1"/>
    <property type="molecule type" value="Genomic_DNA"/>
</dbReference>
<comment type="caution">
    <text evidence="1">The sequence shown here is derived from an EMBL/GenBank/DDBJ whole genome shotgun (WGS) entry which is preliminary data.</text>
</comment>
<dbReference type="Proteomes" id="UP001597213">
    <property type="component" value="Unassembled WGS sequence"/>
</dbReference>
<organism evidence="1 2">
    <name type="scientific">Paracoccus pacificus</name>
    <dbReference type="NCBI Taxonomy" id="1463598"/>
    <lineage>
        <taxon>Bacteria</taxon>
        <taxon>Pseudomonadati</taxon>
        <taxon>Pseudomonadota</taxon>
        <taxon>Alphaproteobacteria</taxon>
        <taxon>Rhodobacterales</taxon>
        <taxon>Paracoccaceae</taxon>
        <taxon>Paracoccus</taxon>
    </lineage>
</organism>
<evidence type="ECO:0000313" key="1">
    <source>
        <dbReference type="EMBL" id="MFD1882963.1"/>
    </source>
</evidence>
<evidence type="ECO:0000313" key="2">
    <source>
        <dbReference type="Proteomes" id="UP001597213"/>
    </source>
</evidence>
<gene>
    <name evidence="1" type="ORF">ACFSCT_14670</name>
</gene>
<evidence type="ECO:0008006" key="3">
    <source>
        <dbReference type="Google" id="ProtNLM"/>
    </source>
</evidence>
<keyword evidence="2" id="KW-1185">Reference proteome</keyword>
<accession>A0ABW4RBI6</accession>
<reference evidence="2" key="1">
    <citation type="journal article" date="2019" name="Int. J. Syst. Evol. Microbiol.">
        <title>The Global Catalogue of Microorganisms (GCM) 10K type strain sequencing project: providing services to taxonomists for standard genome sequencing and annotation.</title>
        <authorList>
            <consortium name="The Broad Institute Genomics Platform"/>
            <consortium name="The Broad Institute Genome Sequencing Center for Infectious Disease"/>
            <person name="Wu L."/>
            <person name="Ma J."/>
        </authorList>
    </citation>
    <scope>NUCLEOTIDE SEQUENCE [LARGE SCALE GENOMIC DNA]</scope>
    <source>
        <strain evidence="2">CCUG 56029</strain>
    </source>
</reference>